<evidence type="ECO:0000256" key="1">
    <source>
        <dbReference type="ARBA" id="ARBA00009013"/>
    </source>
</evidence>
<name>A0A0D8ZMG8_9CYAN</name>
<dbReference type="PROSITE" id="PS50801">
    <property type="entry name" value="STAS"/>
    <property type="match status" value="1"/>
</dbReference>
<dbReference type="STRING" id="1618023.UH38_21130"/>
<dbReference type="AlphaFoldDB" id="A0A0D8ZMG8"/>
<proteinExistence type="inferred from homology"/>
<protein>
    <recommendedName>
        <fullName evidence="2">Anti-sigma factor antagonist</fullName>
    </recommendedName>
</protein>
<feature type="domain" description="STAS" evidence="3">
    <location>
        <begin position="1"/>
        <end position="107"/>
    </location>
</feature>
<evidence type="ECO:0000313" key="5">
    <source>
        <dbReference type="Proteomes" id="UP000032452"/>
    </source>
</evidence>
<gene>
    <name evidence="4" type="ORF">UH38_21130</name>
</gene>
<dbReference type="PANTHER" id="PTHR33495:SF2">
    <property type="entry name" value="ANTI-SIGMA FACTOR ANTAGONIST TM_1081-RELATED"/>
    <property type="match status" value="1"/>
</dbReference>
<organism evidence="4 5">
    <name type="scientific">Aliterella atlantica CENA595</name>
    <dbReference type="NCBI Taxonomy" id="1618023"/>
    <lineage>
        <taxon>Bacteria</taxon>
        <taxon>Bacillati</taxon>
        <taxon>Cyanobacteriota</taxon>
        <taxon>Cyanophyceae</taxon>
        <taxon>Chroococcidiopsidales</taxon>
        <taxon>Aliterellaceae</taxon>
        <taxon>Aliterella</taxon>
    </lineage>
</organism>
<dbReference type="InterPro" id="IPR003658">
    <property type="entry name" value="Anti-sigma_ant"/>
</dbReference>
<dbReference type="SUPFAM" id="SSF52091">
    <property type="entry name" value="SpoIIaa-like"/>
    <property type="match status" value="1"/>
</dbReference>
<evidence type="ECO:0000313" key="4">
    <source>
        <dbReference type="EMBL" id="KJH69935.1"/>
    </source>
</evidence>
<reference evidence="4 5" key="1">
    <citation type="submission" date="2015-02" db="EMBL/GenBank/DDBJ databases">
        <title>Draft genome of a novel marine cyanobacterium (Chroococcales) isolated from South Atlantic Ocean.</title>
        <authorList>
            <person name="Rigonato J."/>
            <person name="Alvarenga D.O."/>
            <person name="Branco L.H."/>
            <person name="Varani A.M."/>
            <person name="Brandini F.P."/>
            <person name="Fiore M.F."/>
        </authorList>
    </citation>
    <scope>NUCLEOTIDE SEQUENCE [LARGE SCALE GENOMIC DNA]</scope>
    <source>
        <strain evidence="4 5">CENA595</strain>
    </source>
</reference>
<comment type="similarity">
    <text evidence="1 2">Belongs to the anti-sigma-factor antagonist family.</text>
</comment>
<dbReference type="Gene3D" id="3.30.750.24">
    <property type="entry name" value="STAS domain"/>
    <property type="match status" value="1"/>
</dbReference>
<dbReference type="NCBIfam" id="TIGR00377">
    <property type="entry name" value="ant_ant_sig"/>
    <property type="match status" value="1"/>
</dbReference>
<accession>A0A0D8ZMG8</accession>
<evidence type="ECO:0000259" key="3">
    <source>
        <dbReference type="PROSITE" id="PS50801"/>
    </source>
</evidence>
<sequence>MSPSVKVVQPAGILDGIKGHELRRNINDVVANGADIVLIDFQDVKFMDSSGLGALVSAMKTVKTSGGKLCLCSVKDQVRMIFELTKMDRVFESFADRAEFDQKVLASK</sequence>
<dbReference type="OrthoDB" id="9796076at2"/>
<keyword evidence="5" id="KW-1185">Reference proteome</keyword>
<dbReference type="CDD" id="cd07043">
    <property type="entry name" value="STAS_anti-anti-sigma_factors"/>
    <property type="match status" value="1"/>
</dbReference>
<dbReference type="InterPro" id="IPR002645">
    <property type="entry name" value="STAS_dom"/>
</dbReference>
<dbReference type="PANTHER" id="PTHR33495">
    <property type="entry name" value="ANTI-SIGMA FACTOR ANTAGONIST TM_1081-RELATED-RELATED"/>
    <property type="match status" value="1"/>
</dbReference>
<dbReference type="EMBL" id="JYON01000031">
    <property type="protein sequence ID" value="KJH69935.1"/>
    <property type="molecule type" value="Genomic_DNA"/>
</dbReference>
<dbReference type="Proteomes" id="UP000032452">
    <property type="component" value="Unassembled WGS sequence"/>
</dbReference>
<dbReference type="InterPro" id="IPR036513">
    <property type="entry name" value="STAS_dom_sf"/>
</dbReference>
<dbReference type="GO" id="GO:0043856">
    <property type="term" value="F:anti-sigma factor antagonist activity"/>
    <property type="evidence" value="ECO:0007669"/>
    <property type="project" value="InterPro"/>
</dbReference>
<dbReference type="Pfam" id="PF01740">
    <property type="entry name" value="STAS"/>
    <property type="match status" value="1"/>
</dbReference>
<dbReference type="RefSeq" id="WP_045056673.1">
    <property type="nucleotide sequence ID" value="NZ_CAWMDP010000028.1"/>
</dbReference>
<comment type="caution">
    <text evidence="4">The sequence shown here is derived from an EMBL/GenBank/DDBJ whole genome shotgun (WGS) entry which is preliminary data.</text>
</comment>
<evidence type="ECO:0000256" key="2">
    <source>
        <dbReference type="RuleBase" id="RU003749"/>
    </source>
</evidence>